<comment type="caution">
    <text evidence="1">The sequence shown here is derived from an EMBL/GenBank/DDBJ whole genome shotgun (WGS) entry which is preliminary data.</text>
</comment>
<dbReference type="AlphaFoldDB" id="A0A1C2DMY3"/>
<name>A0A1C2DMY3_9HYPH</name>
<dbReference type="EMBL" id="MDEO01000033">
    <property type="protein sequence ID" value="OCX16119.1"/>
    <property type="molecule type" value="Genomic_DNA"/>
</dbReference>
<keyword evidence="2" id="KW-1185">Reference proteome</keyword>
<reference evidence="1 2" key="1">
    <citation type="submission" date="2016-08" db="EMBL/GenBank/DDBJ databases">
        <title>Whole genome sequence of Mesorhizobium sp. strain UASWS1009 isolated from industrial sewage.</title>
        <authorList>
            <person name="Crovadore J."/>
            <person name="Calmin G."/>
            <person name="Chablais R."/>
            <person name="Cochard B."/>
            <person name="Lefort F."/>
        </authorList>
    </citation>
    <scope>NUCLEOTIDE SEQUENCE [LARGE SCALE GENOMIC DNA]</scope>
    <source>
        <strain evidence="1 2">UASWS1009</strain>
    </source>
</reference>
<dbReference type="Proteomes" id="UP000094412">
    <property type="component" value="Unassembled WGS sequence"/>
</dbReference>
<evidence type="ECO:0000313" key="1">
    <source>
        <dbReference type="EMBL" id="OCX16119.1"/>
    </source>
</evidence>
<proteinExistence type="predicted"/>
<dbReference type="RefSeq" id="WP_065997973.1">
    <property type="nucleotide sequence ID" value="NZ_MDEO01000033.1"/>
</dbReference>
<organism evidence="1 2">
    <name type="scientific">Mesorhizobium hungaricum</name>
    <dbReference type="NCBI Taxonomy" id="1566387"/>
    <lineage>
        <taxon>Bacteria</taxon>
        <taxon>Pseudomonadati</taxon>
        <taxon>Pseudomonadota</taxon>
        <taxon>Alphaproteobacteria</taxon>
        <taxon>Hyphomicrobiales</taxon>
        <taxon>Phyllobacteriaceae</taxon>
        <taxon>Mesorhizobium</taxon>
    </lineage>
</organism>
<protein>
    <recommendedName>
        <fullName evidence="3">Tetratricopeptide repeat protein</fullName>
    </recommendedName>
</protein>
<dbReference type="OrthoDB" id="8450665at2"/>
<sequence>MSDDPIMTEIQAAITTLQGGARAEARQAFVDIWDKIEHDPRPLHECTLAHFMADVQDDLQDELAWDQRALAAALRCTDAEAKGHHDSLSIAAFMPSLHLNLGDDYLRLGDRAACQRHLAAGMAATADLPDTPYASMIRGGLDRLAERLTSVP</sequence>
<accession>A0A1C2DMY3</accession>
<evidence type="ECO:0008006" key="3">
    <source>
        <dbReference type="Google" id="ProtNLM"/>
    </source>
</evidence>
<evidence type="ECO:0000313" key="2">
    <source>
        <dbReference type="Proteomes" id="UP000094412"/>
    </source>
</evidence>
<dbReference type="STRING" id="1566387.QV13_14695"/>
<gene>
    <name evidence="1" type="ORF">QV13_14695</name>
</gene>